<gene>
    <name evidence="2" type="primary">LOC112690934</name>
</gene>
<keyword evidence="1" id="KW-1185">Reference proteome</keyword>
<proteinExistence type="predicted"/>
<sequence>MKYLPKRIGNAKPQHVAFVSSQKKEVIINIYKTKKNEFPDMKYKDLIQVVSQISGVGKNTVGSTISEYKNTGLLKSSNKKKNRTFIIQKIDDFEKNAIRRKIYDFWLKREIPTLNKILTAVNTDQDLPNLSLTPLYSLMK</sequence>
<evidence type="ECO:0000313" key="2">
    <source>
        <dbReference type="RefSeq" id="XP_025420829.1"/>
    </source>
</evidence>
<protein>
    <submittedName>
        <fullName evidence="2">Uncharacterized protein LOC112690934</fullName>
    </submittedName>
</protein>
<evidence type="ECO:0000313" key="1">
    <source>
        <dbReference type="Proteomes" id="UP000694846"/>
    </source>
</evidence>
<dbReference type="Proteomes" id="UP000694846">
    <property type="component" value="Unplaced"/>
</dbReference>
<name>A0A8B8GC86_9HEMI</name>
<dbReference type="AlphaFoldDB" id="A0A8B8GC86"/>
<accession>A0A8B8GC86</accession>
<organism evidence="1 2">
    <name type="scientific">Sipha flava</name>
    <name type="common">yellow sugarcane aphid</name>
    <dbReference type="NCBI Taxonomy" id="143950"/>
    <lineage>
        <taxon>Eukaryota</taxon>
        <taxon>Metazoa</taxon>
        <taxon>Ecdysozoa</taxon>
        <taxon>Arthropoda</taxon>
        <taxon>Hexapoda</taxon>
        <taxon>Insecta</taxon>
        <taxon>Pterygota</taxon>
        <taxon>Neoptera</taxon>
        <taxon>Paraneoptera</taxon>
        <taxon>Hemiptera</taxon>
        <taxon>Sternorrhyncha</taxon>
        <taxon>Aphidomorpha</taxon>
        <taxon>Aphidoidea</taxon>
        <taxon>Aphididae</taxon>
        <taxon>Sipha</taxon>
    </lineage>
</organism>
<dbReference type="RefSeq" id="XP_025420829.1">
    <property type="nucleotide sequence ID" value="XM_025565044.1"/>
</dbReference>
<dbReference type="GeneID" id="112690934"/>
<dbReference type="OrthoDB" id="6619972at2759"/>
<reference evidence="2" key="1">
    <citation type="submission" date="2025-08" db="UniProtKB">
        <authorList>
            <consortium name="RefSeq"/>
        </authorList>
    </citation>
    <scope>IDENTIFICATION</scope>
    <source>
        <tissue evidence="2">Whole body</tissue>
    </source>
</reference>